<keyword evidence="2" id="KW-0789">Thiol protease inhibitor</keyword>
<dbReference type="PANTHER" id="PTHR47364:SF2">
    <property type="entry name" value="CYSTEINE PROTEINASE INHIBITOR 5"/>
    <property type="match status" value="1"/>
</dbReference>
<comment type="caution">
    <text evidence="5">The sequence shown here is derived from an EMBL/GenBank/DDBJ whole genome shotgun (WGS) entry which is preliminary data.</text>
</comment>
<evidence type="ECO:0000313" key="5">
    <source>
        <dbReference type="EMBL" id="KAF3452089.1"/>
    </source>
</evidence>
<gene>
    <name evidence="5" type="ORF">FNV43_RR08185</name>
</gene>
<dbReference type="CDD" id="cd00042">
    <property type="entry name" value="CY"/>
    <property type="match status" value="1"/>
</dbReference>
<dbReference type="PANTHER" id="PTHR47364">
    <property type="entry name" value="CYSTEINE PROTEINASE INHIBITOR 5"/>
    <property type="match status" value="1"/>
</dbReference>
<feature type="signal peptide" evidence="3">
    <location>
        <begin position="1"/>
        <end position="19"/>
    </location>
</feature>
<evidence type="ECO:0000256" key="1">
    <source>
        <dbReference type="ARBA" id="ARBA00022690"/>
    </source>
</evidence>
<dbReference type="EMBL" id="VOIH02000003">
    <property type="protein sequence ID" value="KAF3452089.1"/>
    <property type="molecule type" value="Genomic_DNA"/>
</dbReference>
<keyword evidence="1" id="KW-0646">Protease inhibitor</keyword>
<dbReference type="Gene3D" id="3.10.450.10">
    <property type="match status" value="1"/>
</dbReference>
<dbReference type="InterPro" id="IPR046350">
    <property type="entry name" value="Cystatin_sf"/>
</dbReference>
<dbReference type="InterPro" id="IPR018073">
    <property type="entry name" value="Prot_inh_cystat_CS"/>
</dbReference>
<organism evidence="5 6">
    <name type="scientific">Rhamnella rubrinervis</name>
    <dbReference type="NCBI Taxonomy" id="2594499"/>
    <lineage>
        <taxon>Eukaryota</taxon>
        <taxon>Viridiplantae</taxon>
        <taxon>Streptophyta</taxon>
        <taxon>Embryophyta</taxon>
        <taxon>Tracheophyta</taxon>
        <taxon>Spermatophyta</taxon>
        <taxon>Magnoliopsida</taxon>
        <taxon>eudicotyledons</taxon>
        <taxon>Gunneridae</taxon>
        <taxon>Pentapetalae</taxon>
        <taxon>rosids</taxon>
        <taxon>fabids</taxon>
        <taxon>Rosales</taxon>
        <taxon>Rhamnaceae</taxon>
        <taxon>rhamnoid group</taxon>
        <taxon>Rhamneae</taxon>
        <taxon>Rhamnella</taxon>
    </lineage>
</organism>
<dbReference type="GO" id="GO:0004869">
    <property type="term" value="F:cysteine-type endopeptidase inhibitor activity"/>
    <property type="evidence" value="ECO:0007669"/>
    <property type="project" value="UniProtKB-KW"/>
</dbReference>
<dbReference type="AlphaFoldDB" id="A0A8K0MN54"/>
<dbReference type="OrthoDB" id="2016588at2759"/>
<keyword evidence="3" id="KW-0732">Signal</keyword>
<evidence type="ECO:0000256" key="2">
    <source>
        <dbReference type="ARBA" id="ARBA00022704"/>
    </source>
</evidence>
<dbReference type="PROSITE" id="PS00287">
    <property type="entry name" value="CYSTATIN"/>
    <property type="match status" value="1"/>
</dbReference>
<dbReference type="Pfam" id="PF16845">
    <property type="entry name" value="SQAPI"/>
    <property type="match status" value="1"/>
</dbReference>
<accession>A0A8K0MN54</accession>
<dbReference type="InterPro" id="IPR000010">
    <property type="entry name" value="Cystatin_dom"/>
</dbReference>
<evidence type="ECO:0000259" key="4">
    <source>
        <dbReference type="SMART" id="SM00043"/>
    </source>
</evidence>
<dbReference type="Proteomes" id="UP000796880">
    <property type="component" value="Unassembled WGS sequence"/>
</dbReference>
<keyword evidence="6" id="KW-1185">Reference proteome</keyword>
<name>A0A8K0MN54_9ROSA</name>
<evidence type="ECO:0000313" key="6">
    <source>
        <dbReference type="Proteomes" id="UP000796880"/>
    </source>
</evidence>
<dbReference type="SUPFAM" id="SSF54403">
    <property type="entry name" value="Cystatin/monellin"/>
    <property type="match status" value="1"/>
</dbReference>
<protein>
    <recommendedName>
        <fullName evidence="4">Cystatin domain-containing protein</fullName>
    </recommendedName>
</protein>
<sequence length="113" mass="12597">MRAHIVLVLVALFVAAASAARTKALVGGWKTVQDLKDPHVKEIIEFAVSKYNKQSKANLKFDSVVKGDSQVVAGINYRLVISVKNGNATERYQVVVWENTKHFMKITSFNLVH</sequence>
<proteinExistence type="predicted"/>
<reference evidence="5" key="1">
    <citation type="submission" date="2020-03" db="EMBL/GenBank/DDBJ databases">
        <title>A high-quality chromosome-level genome assembly of a woody plant with both climbing and erect habits, Rhamnella rubrinervis.</title>
        <authorList>
            <person name="Lu Z."/>
            <person name="Yang Y."/>
            <person name="Zhu X."/>
            <person name="Sun Y."/>
        </authorList>
    </citation>
    <scope>NUCLEOTIDE SEQUENCE</scope>
    <source>
        <strain evidence="5">BYM</strain>
        <tissue evidence="5">Leaf</tissue>
    </source>
</reference>
<evidence type="ECO:0000256" key="3">
    <source>
        <dbReference type="SAM" id="SignalP"/>
    </source>
</evidence>
<dbReference type="SMART" id="SM00043">
    <property type="entry name" value="CY"/>
    <property type="match status" value="1"/>
</dbReference>
<feature type="domain" description="Cystatin" evidence="4">
    <location>
        <begin position="24"/>
        <end position="112"/>
    </location>
</feature>
<feature type="chain" id="PRO_5035479155" description="Cystatin domain-containing protein" evidence="3">
    <location>
        <begin position="20"/>
        <end position="113"/>
    </location>
</feature>